<reference evidence="1" key="1">
    <citation type="submission" date="2022-11" db="EMBL/GenBank/DDBJ databases">
        <title>Centuries of genome instability and evolution in soft-shell clam transmissible cancer (bioRxiv).</title>
        <authorList>
            <person name="Hart S.F.M."/>
            <person name="Yonemitsu M.A."/>
            <person name="Giersch R.M."/>
            <person name="Beal B.F."/>
            <person name="Arriagada G."/>
            <person name="Davis B.W."/>
            <person name="Ostrander E.A."/>
            <person name="Goff S.P."/>
            <person name="Metzger M.J."/>
        </authorList>
    </citation>
    <scope>NUCLEOTIDE SEQUENCE</scope>
    <source>
        <strain evidence="1">MELC-2E11</strain>
        <tissue evidence="1">Siphon/mantle</tissue>
    </source>
</reference>
<keyword evidence="2" id="KW-1185">Reference proteome</keyword>
<feature type="non-terminal residue" evidence="1">
    <location>
        <position position="84"/>
    </location>
</feature>
<gene>
    <name evidence="1" type="ORF">MAR_006528</name>
</gene>
<evidence type="ECO:0000313" key="1">
    <source>
        <dbReference type="EMBL" id="WAQ94057.1"/>
    </source>
</evidence>
<proteinExistence type="predicted"/>
<evidence type="ECO:0000313" key="2">
    <source>
        <dbReference type="Proteomes" id="UP001164746"/>
    </source>
</evidence>
<dbReference type="Proteomes" id="UP001164746">
    <property type="component" value="Chromosome 1"/>
</dbReference>
<dbReference type="EMBL" id="CP111012">
    <property type="protein sequence ID" value="WAQ94057.1"/>
    <property type="molecule type" value="Genomic_DNA"/>
</dbReference>
<accession>A0ABY7D8R0</accession>
<sequence length="84" mass="9754">TLFINDAIHGIDDLLYQANHTNHTIDDQKKIFTLQDHGHKRYVRNPHCWAYPLDLTCISPWNSNQGNRKAGTLITPRHAVWAKH</sequence>
<name>A0ABY7D8R0_MYAAR</name>
<protein>
    <submittedName>
        <fullName evidence="1">Uncharacterized protein</fullName>
    </submittedName>
</protein>
<organism evidence="1 2">
    <name type="scientific">Mya arenaria</name>
    <name type="common">Soft-shell clam</name>
    <dbReference type="NCBI Taxonomy" id="6604"/>
    <lineage>
        <taxon>Eukaryota</taxon>
        <taxon>Metazoa</taxon>
        <taxon>Spiralia</taxon>
        <taxon>Lophotrochozoa</taxon>
        <taxon>Mollusca</taxon>
        <taxon>Bivalvia</taxon>
        <taxon>Autobranchia</taxon>
        <taxon>Heteroconchia</taxon>
        <taxon>Euheterodonta</taxon>
        <taxon>Imparidentia</taxon>
        <taxon>Neoheterodontei</taxon>
        <taxon>Myida</taxon>
        <taxon>Myoidea</taxon>
        <taxon>Myidae</taxon>
        <taxon>Mya</taxon>
    </lineage>
</organism>